<dbReference type="InterPro" id="IPR007338">
    <property type="entry name" value="DUF416"/>
</dbReference>
<dbReference type="AlphaFoldDB" id="A0A1M5BCC8"/>
<name>A0A1M5BCC8_9BACT</name>
<reference evidence="1 2" key="1">
    <citation type="submission" date="2016-11" db="EMBL/GenBank/DDBJ databases">
        <authorList>
            <person name="Jaros S."/>
            <person name="Januszkiewicz K."/>
            <person name="Wedrychowicz H."/>
        </authorList>
    </citation>
    <scope>NUCLEOTIDE SEQUENCE [LARGE SCALE GENOMIC DNA]</scope>
    <source>
        <strain evidence="1 2">DSM 26897</strain>
    </source>
</reference>
<dbReference type="OrthoDB" id="9204516at2"/>
<dbReference type="STRING" id="1302690.BUE76_17150"/>
<organism evidence="1 2">
    <name type="scientific">Cnuella takakiae</name>
    <dbReference type="NCBI Taxonomy" id="1302690"/>
    <lineage>
        <taxon>Bacteria</taxon>
        <taxon>Pseudomonadati</taxon>
        <taxon>Bacteroidota</taxon>
        <taxon>Chitinophagia</taxon>
        <taxon>Chitinophagales</taxon>
        <taxon>Chitinophagaceae</taxon>
        <taxon>Cnuella</taxon>
    </lineage>
</organism>
<protein>
    <submittedName>
        <fullName evidence="1">Uncharacterized protein</fullName>
    </submittedName>
</protein>
<evidence type="ECO:0000313" key="1">
    <source>
        <dbReference type="EMBL" id="SHF39802.1"/>
    </source>
</evidence>
<dbReference type="InterPro" id="IPR023381">
    <property type="entry name" value="YP001051499.1-like_dom_sf"/>
</dbReference>
<dbReference type="Pfam" id="PF04222">
    <property type="entry name" value="DUF416"/>
    <property type="match status" value="1"/>
</dbReference>
<dbReference type="Gene3D" id="1.20.1590.10">
    <property type="entry name" value="YP_001051499.1 domain like"/>
    <property type="match status" value="1"/>
</dbReference>
<gene>
    <name evidence="1" type="ORF">SAMN05444008_107238</name>
</gene>
<dbReference type="EMBL" id="FQUO01000007">
    <property type="protein sequence ID" value="SHF39802.1"/>
    <property type="molecule type" value="Genomic_DNA"/>
</dbReference>
<accession>A0A1M5BCC8</accession>
<sequence length="159" mass="18169">MNFIDFEKKLNQRAAQLSYEERIAQGTNICKGLFPYYKEFANEASFGNPDVLLDSIRFVESGEQDVDQIYEFLDNLEEVCPDAEEYEEGEYALNACGAVNALLLQVAEPDEPEHFVEVALSYYETIEATIQDDAEEDMSDEELEMHPMLAEARRFLLAS</sequence>
<dbReference type="RefSeq" id="WP_073043064.1">
    <property type="nucleotide sequence ID" value="NZ_FQUO01000007.1"/>
</dbReference>
<dbReference type="Proteomes" id="UP000184368">
    <property type="component" value="Unassembled WGS sequence"/>
</dbReference>
<proteinExistence type="predicted"/>
<evidence type="ECO:0000313" key="2">
    <source>
        <dbReference type="Proteomes" id="UP000184368"/>
    </source>
</evidence>
<keyword evidence="2" id="KW-1185">Reference proteome</keyword>